<name>A0ACC3TFM4_9ASCO</name>
<proteinExistence type="predicted"/>
<organism evidence="1 2">
    <name type="scientific">Lipomyces orientalis</name>
    <dbReference type="NCBI Taxonomy" id="1233043"/>
    <lineage>
        <taxon>Eukaryota</taxon>
        <taxon>Fungi</taxon>
        <taxon>Dikarya</taxon>
        <taxon>Ascomycota</taxon>
        <taxon>Saccharomycotina</taxon>
        <taxon>Lipomycetes</taxon>
        <taxon>Lipomycetales</taxon>
        <taxon>Lipomycetaceae</taxon>
        <taxon>Lipomyces</taxon>
    </lineage>
</organism>
<protein>
    <submittedName>
        <fullName evidence="1">Uncharacterized protein</fullName>
    </submittedName>
</protein>
<reference evidence="2" key="1">
    <citation type="journal article" date="2024" name="Front. Bioeng. Biotechnol.">
        <title>Genome-scale model development and genomic sequencing of the oleaginous clade Lipomyces.</title>
        <authorList>
            <person name="Czajka J.J."/>
            <person name="Han Y."/>
            <person name="Kim J."/>
            <person name="Mondo S.J."/>
            <person name="Hofstad B.A."/>
            <person name="Robles A."/>
            <person name="Haridas S."/>
            <person name="Riley R."/>
            <person name="LaButti K."/>
            <person name="Pangilinan J."/>
            <person name="Andreopoulos W."/>
            <person name="Lipzen A."/>
            <person name="Yan J."/>
            <person name="Wang M."/>
            <person name="Ng V."/>
            <person name="Grigoriev I.V."/>
            <person name="Spatafora J.W."/>
            <person name="Magnuson J.K."/>
            <person name="Baker S.E."/>
            <person name="Pomraning K.R."/>
        </authorList>
    </citation>
    <scope>NUCLEOTIDE SEQUENCE [LARGE SCALE GENOMIC DNA]</scope>
    <source>
        <strain evidence="2">CBS 10300</strain>
    </source>
</reference>
<gene>
    <name evidence="1" type="ORF">V1517DRAFT_331027</name>
</gene>
<evidence type="ECO:0000313" key="2">
    <source>
        <dbReference type="Proteomes" id="UP001489719"/>
    </source>
</evidence>
<evidence type="ECO:0000313" key="1">
    <source>
        <dbReference type="EMBL" id="KAK9319923.1"/>
    </source>
</evidence>
<accession>A0ACC3TFM4</accession>
<dbReference type="Proteomes" id="UP001489719">
    <property type="component" value="Unassembled WGS sequence"/>
</dbReference>
<comment type="caution">
    <text evidence="1">The sequence shown here is derived from an EMBL/GenBank/DDBJ whole genome shotgun (WGS) entry which is preliminary data.</text>
</comment>
<keyword evidence="2" id="KW-1185">Reference proteome</keyword>
<sequence length="419" mass="46237">MEHNSSSSKRPTARRSSRSVHFLPPPTLSHDNGSAGGPLQPIQSVQEDVDDNELGGLSDRIDLQEPAVPQSESDARRLRSNSNIRRNYRGTRHLSFLSQNQEAAGLYETRIENCDEPGKGKSDNADNNRSSETGNDNVSPSTPARLRAKSEPARPSLLQRFSGVAIDEDGRRARRPTLSAAGATIVVGITDPSPHPGVMAATMMSIIDVPGPREVVRRHVSTIQQTVPLGHPDKDAGRPVSVESQPLRRHLRVLIWTYLKLGLKFVLTVKGFFITLYLCLVIAFGGMLFLILVGAAPAMNHPDGPDGTDSPGKRWIEIDSQVLNALFCITGFGLMPQRTKHLYFLIRGQLGNQDTADVQLGKRYPWYVIGRNWWALAAVLYLYELNSCFQVVMAAGMWAYNRHNRPPWLTGMTIGLGFA</sequence>
<dbReference type="EMBL" id="MU970154">
    <property type="protein sequence ID" value="KAK9319923.1"/>
    <property type="molecule type" value="Genomic_DNA"/>
</dbReference>